<dbReference type="EMBL" id="CP144103">
    <property type="protein sequence ID" value="WWC89791.1"/>
    <property type="molecule type" value="Genomic_DNA"/>
</dbReference>
<reference evidence="3 4" key="1">
    <citation type="submission" date="2024-01" db="EMBL/GenBank/DDBJ databases">
        <title>Comparative genomics of Cryptococcus and Kwoniella reveals pathogenesis evolution and contrasting modes of karyotype evolution via chromosome fusion or intercentromeric recombination.</title>
        <authorList>
            <person name="Coelho M.A."/>
            <person name="David-Palma M."/>
            <person name="Shea T."/>
            <person name="Bowers K."/>
            <person name="McGinley-Smith S."/>
            <person name="Mohammad A.W."/>
            <person name="Gnirke A."/>
            <person name="Yurkov A.M."/>
            <person name="Nowrousian M."/>
            <person name="Sun S."/>
            <person name="Cuomo C.A."/>
            <person name="Heitman J."/>
        </authorList>
    </citation>
    <scope>NUCLEOTIDE SEQUENCE [LARGE SCALE GENOMIC DNA]</scope>
    <source>
        <strain evidence="3 4">CBS 6074</strain>
    </source>
</reference>
<dbReference type="InterPro" id="IPR036249">
    <property type="entry name" value="Thioredoxin-like_sf"/>
</dbReference>
<feature type="region of interest" description="Disordered" evidence="2">
    <location>
        <begin position="226"/>
        <end position="261"/>
    </location>
</feature>
<evidence type="ECO:0000313" key="3">
    <source>
        <dbReference type="EMBL" id="WWC89791.1"/>
    </source>
</evidence>
<feature type="compositionally biased region" description="Polar residues" evidence="2">
    <location>
        <begin position="226"/>
        <end position="242"/>
    </location>
</feature>
<feature type="compositionally biased region" description="Polar residues" evidence="2">
    <location>
        <begin position="102"/>
        <end position="111"/>
    </location>
</feature>
<dbReference type="Pfam" id="PF04908">
    <property type="entry name" value="SH3BGR"/>
    <property type="match status" value="1"/>
</dbReference>
<gene>
    <name evidence="3" type="ORF">L201_004717</name>
</gene>
<comment type="similarity">
    <text evidence="1">Belongs to the SH3BGR family.</text>
</comment>
<feature type="region of interest" description="Disordered" evidence="2">
    <location>
        <begin position="159"/>
        <end position="183"/>
    </location>
</feature>
<proteinExistence type="inferred from homology"/>
<evidence type="ECO:0000313" key="4">
    <source>
        <dbReference type="Proteomes" id="UP001355207"/>
    </source>
</evidence>
<dbReference type="InterPro" id="IPR006993">
    <property type="entry name" value="Glut_rich_SH3-bd"/>
</dbReference>
<dbReference type="Gene3D" id="3.40.30.10">
    <property type="entry name" value="Glutaredoxin"/>
    <property type="match status" value="1"/>
</dbReference>
<dbReference type="Proteomes" id="UP001355207">
    <property type="component" value="Chromosome 6"/>
</dbReference>
<feature type="region of interest" description="Disordered" evidence="2">
    <location>
        <begin position="272"/>
        <end position="291"/>
    </location>
</feature>
<dbReference type="AlphaFoldDB" id="A0AAX4JWL9"/>
<dbReference type="RefSeq" id="XP_066076554.1">
    <property type="nucleotide sequence ID" value="XM_066220457.1"/>
</dbReference>
<evidence type="ECO:0000256" key="1">
    <source>
        <dbReference type="ARBA" id="ARBA00007764"/>
    </source>
</evidence>
<dbReference type="InterPro" id="IPR051033">
    <property type="entry name" value="SH3BGR"/>
</dbReference>
<accession>A0AAX4JWL9</accession>
<dbReference type="PANTHER" id="PTHR12232">
    <property type="entry name" value="SH3 DOMAIN-BINDING GLUTAMIC ACID-RICH-LIKE PROTEIN"/>
    <property type="match status" value="1"/>
</dbReference>
<dbReference type="GO" id="GO:0005737">
    <property type="term" value="C:cytoplasm"/>
    <property type="evidence" value="ECO:0007669"/>
    <property type="project" value="TreeGrafter"/>
</dbReference>
<dbReference type="PROSITE" id="PS51354">
    <property type="entry name" value="GLUTAREDOXIN_2"/>
    <property type="match status" value="1"/>
</dbReference>
<evidence type="ECO:0008006" key="5">
    <source>
        <dbReference type="Google" id="ProtNLM"/>
    </source>
</evidence>
<dbReference type="PANTHER" id="PTHR12232:SF0">
    <property type="entry name" value="THIOREDOXIN DOMAIN-CONTAINING PROTEIN"/>
    <property type="match status" value="1"/>
</dbReference>
<evidence type="ECO:0000256" key="2">
    <source>
        <dbReference type="SAM" id="MobiDB-lite"/>
    </source>
</evidence>
<sequence length="291" mass="32437">MAPPLVTIYVTSLTSAPKVRKHIDLLRRSLKGLEIPYEEYDLVIDEDAKKKWQRSKPPGMVIGLPGYLVGGEWVGTMDDFEDAVETQTLETFLKQDIDLSGKTPSGTTNTAQGGQGGQGGQKTIQEIELENLMNEMTNEDLDKLMNDLNVDESVGKIGLLSKQPEQSHNKDINTNSISDVKESDNSILNDLKSELSIDKDEDKLLKGVENDTFQDIPKDEASSIIANKNNSTNSGNEHTQSQHSKHEEVKGQGIEDMIEENDILRELNKELKVDKSEDRDLDEIQTKAKID</sequence>
<keyword evidence="4" id="KW-1185">Reference proteome</keyword>
<name>A0AAX4JWL9_9TREE</name>
<organism evidence="3 4">
    <name type="scientific">Kwoniella dendrophila CBS 6074</name>
    <dbReference type="NCBI Taxonomy" id="1295534"/>
    <lineage>
        <taxon>Eukaryota</taxon>
        <taxon>Fungi</taxon>
        <taxon>Dikarya</taxon>
        <taxon>Basidiomycota</taxon>
        <taxon>Agaricomycotina</taxon>
        <taxon>Tremellomycetes</taxon>
        <taxon>Tremellales</taxon>
        <taxon>Cryptococcaceae</taxon>
        <taxon>Kwoniella</taxon>
    </lineage>
</organism>
<protein>
    <recommendedName>
        <fullName evidence="5">Glutaredoxin domain-containing protein</fullName>
    </recommendedName>
</protein>
<dbReference type="GeneID" id="91095387"/>
<feature type="region of interest" description="Disordered" evidence="2">
    <location>
        <begin position="97"/>
        <end position="121"/>
    </location>
</feature>
<dbReference type="SUPFAM" id="SSF52833">
    <property type="entry name" value="Thioredoxin-like"/>
    <property type="match status" value="1"/>
</dbReference>